<proteinExistence type="predicted"/>
<dbReference type="InterPro" id="IPR037053">
    <property type="entry name" value="Phage_tail_collar_dom_sf"/>
</dbReference>
<dbReference type="SUPFAM" id="SSF88874">
    <property type="entry name" value="Receptor-binding domain of short tail fibre protein gp12"/>
    <property type="match status" value="1"/>
</dbReference>
<dbReference type="Proteomes" id="UP000632273">
    <property type="component" value="Unassembled WGS sequence"/>
</dbReference>
<sequence>MDEPYIGELRVIAGTYAPKGWAFCNGQTLAINQNQALFSLLGTTYGGDGRTNFNLPNLQSRVPVSAGQGAGLSAYTLGQTGGTEGVRLSVAQIPSHAHPFSGTMLVASGPEEVSPLGMVPAPGSMLQYSAGPPNVQMAPNAIQGVTTSIGQGMPHENRSPLMAMNYVIAVQGVFPTRD</sequence>
<organism evidence="2 3">
    <name type="scientific">Hymenobacter cavernae</name>
    <dbReference type="NCBI Taxonomy" id="2044852"/>
    <lineage>
        <taxon>Bacteria</taxon>
        <taxon>Pseudomonadati</taxon>
        <taxon>Bacteroidota</taxon>
        <taxon>Cytophagia</taxon>
        <taxon>Cytophagales</taxon>
        <taxon>Hymenobacteraceae</taxon>
        <taxon>Hymenobacter</taxon>
    </lineage>
</organism>
<reference evidence="3" key="1">
    <citation type="journal article" date="2019" name="Int. J. Syst. Evol. Microbiol.">
        <title>The Global Catalogue of Microorganisms (GCM) 10K type strain sequencing project: providing services to taxonomists for standard genome sequencing and annotation.</title>
        <authorList>
            <consortium name="The Broad Institute Genomics Platform"/>
            <consortium name="The Broad Institute Genome Sequencing Center for Infectious Disease"/>
            <person name="Wu L."/>
            <person name="Ma J."/>
        </authorList>
    </citation>
    <scope>NUCLEOTIDE SEQUENCE [LARGE SCALE GENOMIC DNA]</scope>
    <source>
        <strain evidence="3">CGMCC 1.15197</strain>
    </source>
</reference>
<evidence type="ECO:0000259" key="1">
    <source>
        <dbReference type="Pfam" id="PF07484"/>
    </source>
</evidence>
<evidence type="ECO:0000313" key="2">
    <source>
        <dbReference type="EMBL" id="GGE93912.1"/>
    </source>
</evidence>
<protein>
    <submittedName>
        <fullName evidence="2">Tail Collar domain-containing protein</fullName>
    </submittedName>
</protein>
<keyword evidence="3" id="KW-1185">Reference proteome</keyword>
<name>A0ABQ1TH28_9BACT</name>
<dbReference type="Pfam" id="PF07484">
    <property type="entry name" value="Collar"/>
    <property type="match status" value="1"/>
</dbReference>
<gene>
    <name evidence="2" type="ORF">GCM10011383_00750</name>
</gene>
<accession>A0ABQ1TH28</accession>
<comment type="caution">
    <text evidence="2">The sequence shown here is derived from an EMBL/GenBank/DDBJ whole genome shotgun (WGS) entry which is preliminary data.</text>
</comment>
<dbReference type="EMBL" id="BMHT01000001">
    <property type="protein sequence ID" value="GGE93912.1"/>
    <property type="molecule type" value="Genomic_DNA"/>
</dbReference>
<evidence type="ECO:0000313" key="3">
    <source>
        <dbReference type="Proteomes" id="UP000632273"/>
    </source>
</evidence>
<dbReference type="RefSeq" id="WP_188809876.1">
    <property type="nucleotide sequence ID" value="NZ_BMHT01000001.1"/>
</dbReference>
<dbReference type="Gene3D" id="3.90.1340.10">
    <property type="entry name" value="Phage tail collar domain"/>
    <property type="match status" value="1"/>
</dbReference>
<dbReference type="InterPro" id="IPR011083">
    <property type="entry name" value="Phage_tail_collar_dom"/>
</dbReference>
<feature type="domain" description="Phage tail collar" evidence="1">
    <location>
        <begin position="7"/>
        <end position="63"/>
    </location>
</feature>